<accession>A0A2K3LXR5</accession>
<protein>
    <submittedName>
        <fullName evidence="2">Uncharacterized protein</fullName>
    </submittedName>
</protein>
<proteinExistence type="predicted"/>
<feature type="compositionally biased region" description="Polar residues" evidence="1">
    <location>
        <begin position="41"/>
        <end position="55"/>
    </location>
</feature>
<feature type="compositionally biased region" description="Basic and acidic residues" evidence="1">
    <location>
        <begin position="57"/>
        <end position="68"/>
    </location>
</feature>
<evidence type="ECO:0000313" key="3">
    <source>
        <dbReference type="Proteomes" id="UP000236291"/>
    </source>
</evidence>
<evidence type="ECO:0000256" key="1">
    <source>
        <dbReference type="SAM" id="MobiDB-lite"/>
    </source>
</evidence>
<dbReference type="ExpressionAtlas" id="A0A2K3LXR5">
    <property type="expression patterns" value="baseline"/>
</dbReference>
<feature type="non-terminal residue" evidence="2">
    <location>
        <position position="1"/>
    </location>
</feature>
<name>A0A2K3LXR5_TRIPR</name>
<evidence type="ECO:0000313" key="2">
    <source>
        <dbReference type="EMBL" id="PNX83326.1"/>
    </source>
</evidence>
<dbReference type="EMBL" id="ASHM01043876">
    <property type="protein sequence ID" value="PNX83326.1"/>
    <property type="molecule type" value="Genomic_DNA"/>
</dbReference>
<gene>
    <name evidence="2" type="ORF">L195_g039367</name>
</gene>
<sequence length="95" mass="10095">GNAIINTTNEPTGNEENSASETNSSTNQLTTSDSFNDDGDNSQPMAIEDSTQGLDGTTRDNSDDHSDDSTETSQRSTQIKSGVIVANEENNTNTH</sequence>
<reference evidence="2 3" key="2">
    <citation type="journal article" date="2017" name="Front. Plant Sci.">
        <title>Gene Classification and Mining of Molecular Markers Useful in Red Clover (Trifolium pratense) Breeding.</title>
        <authorList>
            <person name="Istvanek J."/>
            <person name="Dluhosova J."/>
            <person name="Dluhos P."/>
            <person name="Patkova L."/>
            <person name="Nedelnik J."/>
            <person name="Repkova J."/>
        </authorList>
    </citation>
    <scope>NUCLEOTIDE SEQUENCE [LARGE SCALE GENOMIC DNA]</scope>
    <source>
        <strain evidence="3">cv. Tatra</strain>
        <tissue evidence="2">Young leaves</tissue>
    </source>
</reference>
<dbReference type="AlphaFoldDB" id="A0A2K3LXR5"/>
<feature type="region of interest" description="Disordered" evidence="1">
    <location>
        <begin position="1"/>
        <end position="95"/>
    </location>
</feature>
<organism evidence="2 3">
    <name type="scientific">Trifolium pratense</name>
    <name type="common">Red clover</name>
    <dbReference type="NCBI Taxonomy" id="57577"/>
    <lineage>
        <taxon>Eukaryota</taxon>
        <taxon>Viridiplantae</taxon>
        <taxon>Streptophyta</taxon>
        <taxon>Embryophyta</taxon>
        <taxon>Tracheophyta</taxon>
        <taxon>Spermatophyta</taxon>
        <taxon>Magnoliopsida</taxon>
        <taxon>eudicotyledons</taxon>
        <taxon>Gunneridae</taxon>
        <taxon>Pentapetalae</taxon>
        <taxon>rosids</taxon>
        <taxon>fabids</taxon>
        <taxon>Fabales</taxon>
        <taxon>Fabaceae</taxon>
        <taxon>Papilionoideae</taxon>
        <taxon>50 kb inversion clade</taxon>
        <taxon>NPAAA clade</taxon>
        <taxon>Hologalegina</taxon>
        <taxon>IRL clade</taxon>
        <taxon>Trifolieae</taxon>
        <taxon>Trifolium</taxon>
    </lineage>
</organism>
<feature type="compositionally biased region" description="Low complexity" evidence="1">
    <location>
        <begin position="1"/>
        <end position="27"/>
    </location>
</feature>
<comment type="caution">
    <text evidence="2">The sequence shown here is derived from an EMBL/GenBank/DDBJ whole genome shotgun (WGS) entry which is preliminary data.</text>
</comment>
<reference evidence="2 3" key="1">
    <citation type="journal article" date="2014" name="Am. J. Bot.">
        <title>Genome assembly and annotation for red clover (Trifolium pratense; Fabaceae).</title>
        <authorList>
            <person name="Istvanek J."/>
            <person name="Jaros M."/>
            <person name="Krenek A."/>
            <person name="Repkova J."/>
        </authorList>
    </citation>
    <scope>NUCLEOTIDE SEQUENCE [LARGE SCALE GENOMIC DNA]</scope>
    <source>
        <strain evidence="3">cv. Tatra</strain>
        <tissue evidence="2">Young leaves</tissue>
    </source>
</reference>
<dbReference type="Proteomes" id="UP000236291">
    <property type="component" value="Unassembled WGS sequence"/>
</dbReference>